<accession>A0A3G8JK07</accession>
<dbReference type="EMBL" id="CP033972">
    <property type="protein sequence ID" value="AZG44955.1"/>
    <property type="molecule type" value="Genomic_DNA"/>
</dbReference>
<dbReference type="PANTHER" id="PTHR33428:SF14">
    <property type="entry name" value="CARBOXYLESTERASE TYPE B DOMAIN-CONTAINING PROTEIN"/>
    <property type="match status" value="1"/>
</dbReference>
<keyword evidence="2" id="KW-1185">Reference proteome</keyword>
<protein>
    <recommendedName>
        <fullName evidence="3">Alpha/beta hydrolase</fullName>
    </recommendedName>
</protein>
<dbReference type="Proteomes" id="UP000271469">
    <property type="component" value="Chromosome"/>
</dbReference>
<dbReference type="InterPro" id="IPR029058">
    <property type="entry name" value="AB_hydrolase_fold"/>
</dbReference>
<dbReference type="OrthoDB" id="4772420at2"/>
<evidence type="ECO:0008006" key="3">
    <source>
        <dbReference type="Google" id="ProtNLM"/>
    </source>
</evidence>
<evidence type="ECO:0000313" key="2">
    <source>
        <dbReference type="Proteomes" id="UP000271469"/>
    </source>
</evidence>
<dbReference type="PANTHER" id="PTHR33428">
    <property type="entry name" value="CHLOROPHYLLASE-2, CHLOROPLASTIC"/>
    <property type="match status" value="1"/>
</dbReference>
<proteinExistence type="predicted"/>
<gene>
    <name evidence="1" type="ORF">D7316_01547</name>
</gene>
<organism evidence="1 2">
    <name type="scientific">Gordonia insulae</name>
    <dbReference type="NCBI Taxonomy" id="2420509"/>
    <lineage>
        <taxon>Bacteria</taxon>
        <taxon>Bacillati</taxon>
        <taxon>Actinomycetota</taxon>
        <taxon>Actinomycetes</taxon>
        <taxon>Mycobacteriales</taxon>
        <taxon>Gordoniaceae</taxon>
        <taxon>Gordonia</taxon>
    </lineage>
</organism>
<name>A0A3G8JK07_9ACTN</name>
<evidence type="ECO:0000313" key="1">
    <source>
        <dbReference type="EMBL" id="AZG44955.1"/>
    </source>
</evidence>
<dbReference type="SUPFAM" id="SSF53474">
    <property type="entry name" value="alpha/beta-Hydrolases"/>
    <property type="match status" value="1"/>
</dbReference>
<dbReference type="KEGG" id="gom:D7316_01547"/>
<dbReference type="AlphaFoldDB" id="A0A3G8JK07"/>
<sequence>MTELARRGPHRVLRGDLGIVGMRGQVFAPESGRGLPAIAVGHTWLADSKRYRDLLYHFASWGIVAVAPDGNSGVLASDVGLAAELRSALAIVSHVPLGLGAVTVDADRVGVVGHGFGAAAAVLAASDQLIAGQPAVPVSGVAALFPAPTTSVLLPAAGLVTAPGLVVAGAGELHTVESNALPLAQAYGGDVVLRTVPRAHARDLLERRTVKAFIGMNGSDRAVHGLIRAVCTGFLLHTVAGDPVYQAFSDPESTLGKLGVVDVVDPPAQAVDPVSHLLGVKPRKRRGRKR</sequence>
<dbReference type="RefSeq" id="WP_124707747.1">
    <property type="nucleotide sequence ID" value="NZ_CP033972.1"/>
</dbReference>
<dbReference type="Gene3D" id="3.40.50.1820">
    <property type="entry name" value="alpha/beta hydrolase"/>
    <property type="match status" value="1"/>
</dbReference>
<reference evidence="1 2" key="1">
    <citation type="submission" date="2018-11" db="EMBL/GenBank/DDBJ databases">
        <title>Gordonia insulae sp. nov., isolated from an island soil.</title>
        <authorList>
            <person name="Kim Y.S."/>
            <person name="Kim S.B."/>
        </authorList>
    </citation>
    <scope>NUCLEOTIDE SEQUENCE [LARGE SCALE GENOMIC DNA]</scope>
    <source>
        <strain evidence="1 2">MMS17-SY073</strain>
    </source>
</reference>